<reference evidence="2" key="1">
    <citation type="submission" date="2023-10" db="EMBL/GenBank/DDBJ databases">
        <authorList>
            <person name="Chen Y."/>
            <person name="Shah S."/>
            <person name="Dougan E. K."/>
            <person name="Thang M."/>
            <person name="Chan C."/>
        </authorList>
    </citation>
    <scope>NUCLEOTIDE SEQUENCE [LARGE SCALE GENOMIC DNA]</scope>
</reference>
<sequence>RPRLVSAARGDPAAPPAAQGPQGFSRGDGRQWQQRVGGPADRRLLGRGHRCRRGGVSCTRWGAEARVGVLAGSALGGPAPQHVGHSSYRSSICFPRVASSKCLSPAPSPDKSEGAPALPFRP</sequence>
<evidence type="ECO:0000313" key="3">
    <source>
        <dbReference type="Proteomes" id="UP001189429"/>
    </source>
</evidence>
<evidence type="ECO:0000313" key="2">
    <source>
        <dbReference type="EMBL" id="CAK0911942.1"/>
    </source>
</evidence>
<comment type="caution">
    <text evidence="2">The sequence shown here is derived from an EMBL/GenBank/DDBJ whole genome shotgun (WGS) entry which is preliminary data.</text>
</comment>
<accession>A0ABN9YH95</accession>
<feature type="region of interest" description="Disordered" evidence="1">
    <location>
        <begin position="1"/>
        <end position="44"/>
    </location>
</feature>
<organism evidence="2 3">
    <name type="scientific">Prorocentrum cordatum</name>
    <dbReference type="NCBI Taxonomy" id="2364126"/>
    <lineage>
        <taxon>Eukaryota</taxon>
        <taxon>Sar</taxon>
        <taxon>Alveolata</taxon>
        <taxon>Dinophyceae</taxon>
        <taxon>Prorocentrales</taxon>
        <taxon>Prorocentraceae</taxon>
        <taxon>Prorocentrum</taxon>
    </lineage>
</organism>
<keyword evidence="3" id="KW-1185">Reference proteome</keyword>
<feature type="non-terminal residue" evidence="2">
    <location>
        <position position="122"/>
    </location>
</feature>
<dbReference type="Proteomes" id="UP001189429">
    <property type="component" value="Unassembled WGS sequence"/>
</dbReference>
<name>A0ABN9YH95_9DINO</name>
<gene>
    <name evidence="2" type="ORF">PCOR1329_LOCUS85663</name>
</gene>
<protein>
    <submittedName>
        <fullName evidence="2">Uncharacterized protein</fullName>
    </submittedName>
</protein>
<proteinExistence type="predicted"/>
<evidence type="ECO:0000256" key="1">
    <source>
        <dbReference type="SAM" id="MobiDB-lite"/>
    </source>
</evidence>
<feature type="non-terminal residue" evidence="2">
    <location>
        <position position="1"/>
    </location>
</feature>
<feature type="region of interest" description="Disordered" evidence="1">
    <location>
        <begin position="100"/>
        <end position="122"/>
    </location>
</feature>
<dbReference type="EMBL" id="CAUYUJ010022676">
    <property type="protein sequence ID" value="CAK0911942.1"/>
    <property type="molecule type" value="Genomic_DNA"/>
</dbReference>